<dbReference type="PROSITE" id="PS51219">
    <property type="entry name" value="DPCK"/>
    <property type="match status" value="1"/>
</dbReference>
<comment type="catalytic activity">
    <reaction evidence="4">
        <text>3'-dephospho-CoA + ATP = ADP + CoA + H(+)</text>
        <dbReference type="Rhea" id="RHEA:18245"/>
        <dbReference type="ChEBI" id="CHEBI:15378"/>
        <dbReference type="ChEBI" id="CHEBI:30616"/>
        <dbReference type="ChEBI" id="CHEBI:57287"/>
        <dbReference type="ChEBI" id="CHEBI:57328"/>
        <dbReference type="ChEBI" id="CHEBI:456216"/>
        <dbReference type="EC" id="2.7.1.24"/>
    </reaction>
</comment>
<comment type="pathway">
    <text evidence="4">Cofactor biosynthesis; coenzyme A biosynthesis; CoA from (R)-pantothenate: step 5/5.</text>
</comment>
<evidence type="ECO:0000256" key="5">
    <source>
        <dbReference type="NCBIfam" id="TIGR00152"/>
    </source>
</evidence>
<keyword evidence="1 4" id="KW-0547">Nucleotide-binding</keyword>
<dbReference type="GO" id="GO:0005524">
    <property type="term" value="F:ATP binding"/>
    <property type="evidence" value="ECO:0007669"/>
    <property type="project" value="UniProtKB-UniRule"/>
</dbReference>
<keyword evidence="4 6" id="KW-0808">Transferase</keyword>
<dbReference type="GO" id="GO:0004140">
    <property type="term" value="F:dephospho-CoA kinase activity"/>
    <property type="evidence" value="ECO:0007669"/>
    <property type="project" value="UniProtKB-UniRule"/>
</dbReference>
<keyword evidence="4" id="KW-0173">Coenzyme A biosynthesis</keyword>
<keyword evidence="4" id="KW-0963">Cytoplasm</keyword>
<dbReference type="GO" id="GO:0015937">
    <property type="term" value="P:coenzyme A biosynthetic process"/>
    <property type="evidence" value="ECO:0007669"/>
    <property type="project" value="UniProtKB-UniRule"/>
</dbReference>
<organism evidence="6 7">
    <name type="scientific">Streptococcus danieliae</name>
    <dbReference type="NCBI Taxonomy" id="747656"/>
    <lineage>
        <taxon>Bacteria</taxon>
        <taxon>Bacillati</taxon>
        <taxon>Bacillota</taxon>
        <taxon>Bacilli</taxon>
        <taxon>Lactobacillales</taxon>
        <taxon>Streptococcaceae</taxon>
        <taxon>Streptococcus</taxon>
    </lineage>
</organism>
<comment type="subcellular location">
    <subcellularLocation>
        <location evidence="4">Cytoplasm</location>
    </subcellularLocation>
</comment>
<dbReference type="PANTHER" id="PTHR10695">
    <property type="entry name" value="DEPHOSPHO-COA KINASE-RELATED"/>
    <property type="match status" value="1"/>
</dbReference>
<dbReference type="PANTHER" id="PTHR10695:SF46">
    <property type="entry name" value="BIFUNCTIONAL COENZYME A SYNTHASE-RELATED"/>
    <property type="match status" value="1"/>
</dbReference>
<protein>
    <recommendedName>
        <fullName evidence="4 5">Dephospho-CoA kinase</fullName>
        <ecNumber evidence="4 5">2.7.1.24</ecNumber>
    </recommendedName>
    <alternativeName>
        <fullName evidence="4">Dephosphocoenzyme A kinase</fullName>
    </alternativeName>
</protein>
<comment type="similarity">
    <text evidence="4">Belongs to the CoaE family.</text>
</comment>
<dbReference type="EMBL" id="WSRS01000077">
    <property type="protein sequence ID" value="MVX59485.1"/>
    <property type="molecule type" value="Genomic_DNA"/>
</dbReference>
<evidence type="ECO:0000313" key="6">
    <source>
        <dbReference type="EMBL" id="MVX59485.1"/>
    </source>
</evidence>
<dbReference type="UniPathway" id="UPA00241">
    <property type="reaction ID" value="UER00356"/>
</dbReference>
<dbReference type="Gene3D" id="3.40.50.300">
    <property type="entry name" value="P-loop containing nucleotide triphosphate hydrolases"/>
    <property type="match status" value="1"/>
</dbReference>
<gene>
    <name evidence="4" type="primary">coaE</name>
    <name evidence="6" type="ORF">E5983_07550</name>
</gene>
<dbReference type="HAMAP" id="MF_00376">
    <property type="entry name" value="Dephospho_CoA_kinase"/>
    <property type="match status" value="1"/>
</dbReference>
<reference evidence="6 7" key="1">
    <citation type="submission" date="2019-12" db="EMBL/GenBank/DDBJ databases">
        <title>Microbes associate with the intestines of laboratory mice.</title>
        <authorList>
            <person name="Navarre W."/>
            <person name="Wong E."/>
        </authorList>
    </citation>
    <scope>NUCLEOTIDE SEQUENCE [LARGE SCALE GENOMIC DNA]</scope>
    <source>
        <strain evidence="6 7">NM51_B2-22</strain>
    </source>
</reference>
<dbReference type="InterPro" id="IPR001977">
    <property type="entry name" value="Depp_CoAkinase"/>
</dbReference>
<evidence type="ECO:0000256" key="2">
    <source>
        <dbReference type="ARBA" id="ARBA00022777"/>
    </source>
</evidence>
<name>A0A7X3KCE7_9STRE</name>
<sequence>MKAQVIGLTGGIASGKSQVTRYLQTRGYRVVDADQLVHELQAPGGALYKLLVAHLGPGILEDQGALNRAKLAQHFFSDADFRAWSKVEQGRVIRSALAAELEQAQRSGEVVFFDIPLLFEEGYEAWFELIWLVDVDEVTQLERLMRRNSLTEQEARQRMLRQWPLERKQPLASLILDNRGNLLDLHQQIDQALLGLEDRFSSPKDQE</sequence>
<dbReference type="OrthoDB" id="9812943at2"/>
<dbReference type="SUPFAM" id="SSF52540">
    <property type="entry name" value="P-loop containing nucleoside triphosphate hydrolases"/>
    <property type="match status" value="1"/>
</dbReference>
<dbReference type="InterPro" id="IPR027417">
    <property type="entry name" value="P-loop_NTPase"/>
</dbReference>
<dbReference type="NCBIfam" id="TIGR00152">
    <property type="entry name" value="dephospho-CoA kinase"/>
    <property type="match status" value="1"/>
</dbReference>
<dbReference type="CDD" id="cd02022">
    <property type="entry name" value="DPCK"/>
    <property type="match status" value="1"/>
</dbReference>
<dbReference type="AlphaFoldDB" id="A0A7X3KCE7"/>
<evidence type="ECO:0000256" key="1">
    <source>
        <dbReference type="ARBA" id="ARBA00022741"/>
    </source>
</evidence>
<accession>A0A7X3KCE7</accession>
<comment type="function">
    <text evidence="4">Catalyzes the phosphorylation of the 3'-hydroxyl group of dephosphocoenzyme A to form coenzyme A.</text>
</comment>
<dbReference type="Proteomes" id="UP000461595">
    <property type="component" value="Unassembled WGS sequence"/>
</dbReference>
<dbReference type="RefSeq" id="WP_160333261.1">
    <property type="nucleotide sequence ID" value="NZ_WSRS01000077.1"/>
</dbReference>
<comment type="caution">
    <text evidence="6">The sequence shown here is derived from an EMBL/GenBank/DDBJ whole genome shotgun (WGS) entry which is preliminary data.</text>
</comment>
<keyword evidence="3 4" id="KW-0067">ATP-binding</keyword>
<keyword evidence="2 4" id="KW-0418">Kinase</keyword>
<proteinExistence type="inferred from homology"/>
<feature type="binding site" evidence="4">
    <location>
        <begin position="13"/>
        <end position="18"/>
    </location>
    <ligand>
        <name>ATP</name>
        <dbReference type="ChEBI" id="CHEBI:30616"/>
    </ligand>
</feature>
<dbReference type="EC" id="2.7.1.24" evidence="4 5"/>
<evidence type="ECO:0000256" key="4">
    <source>
        <dbReference type="HAMAP-Rule" id="MF_00376"/>
    </source>
</evidence>
<dbReference type="Pfam" id="PF01121">
    <property type="entry name" value="CoaE"/>
    <property type="match status" value="1"/>
</dbReference>
<dbReference type="GO" id="GO:0005737">
    <property type="term" value="C:cytoplasm"/>
    <property type="evidence" value="ECO:0007669"/>
    <property type="project" value="UniProtKB-SubCell"/>
</dbReference>
<evidence type="ECO:0000313" key="7">
    <source>
        <dbReference type="Proteomes" id="UP000461595"/>
    </source>
</evidence>
<evidence type="ECO:0000256" key="3">
    <source>
        <dbReference type="ARBA" id="ARBA00022840"/>
    </source>
</evidence>